<dbReference type="PROSITE" id="PS00141">
    <property type="entry name" value="ASP_PROTEASE"/>
    <property type="match status" value="1"/>
</dbReference>
<dbReference type="InterPro" id="IPR034164">
    <property type="entry name" value="Pepsin-like_dom"/>
</dbReference>
<reference evidence="8 9" key="1">
    <citation type="journal article" date="2019" name="Nat. Ecol. Evol.">
        <title>Megaphylogeny resolves global patterns of mushroom evolution.</title>
        <authorList>
            <person name="Varga T."/>
            <person name="Krizsan K."/>
            <person name="Foldi C."/>
            <person name="Dima B."/>
            <person name="Sanchez-Garcia M."/>
            <person name="Sanchez-Ramirez S."/>
            <person name="Szollosi G.J."/>
            <person name="Szarkandi J.G."/>
            <person name="Papp V."/>
            <person name="Albert L."/>
            <person name="Andreopoulos W."/>
            <person name="Angelini C."/>
            <person name="Antonin V."/>
            <person name="Barry K.W."/>
            <person name="Bougher N.L."/>
            <person name="Buchanan P."/>
            <person name="Buyck B."/>
            <person name="Bense V."/>
            <person name="Catcheside P."/>
            <person name="Chovatia M."/>
            <person name="Cooper J."/>
            <person name="Damon W."/>
            <person name="Desjardin D."/>
            <person name="Finy P."/>
            <person name="Geml J."/>
            <person name="Haridas S."/>
            <person name="Hughes K."/>
            <person name="Justo A."/>
            <person name="Karasinski D."/>
            <person name="Kautmanova I."/>
            <person name="Kiss B."/>
            <person name="Kocsube S."/>
            <person name="Kotiranta H."/>
            <person name="LaButti K.M."/>
            <person name="Lechner B.E."/>
            <person name="Liimatainen K."/>
            <person name="Lipzen A."/>
            <person name="Lukacs Z."/>
            <person name="Mihaltcheva S."/>
            <person name="Morgado L.N."/>
            <person name="Niskanen T."/>
            <person name="Noordeloos M.E."/>
            <person name="Ohm R.A."/>
            <person name="Ortiz-Santana B."/>
            <person name="Ovrebo C."/>
            <person name="Racz N."/>
            <person name="Riley R."/>
            <person name="Savchenko A."/>
            <person name="Shiryaev A."/>
            <person name="Soop K."/>
            <person name="Spirin V."/>
            <person name="Szebenyi C."/>
            <person name="Tomsovsky M."/>
            <person name="Tulloss R.E."/>
            <person name="Uehling J."/>
            <person name="Grigoriev I.V."/>
            <person name="Vagvolgyi C."/>
            <person name="Papp T."/>
            <person name="Martin F.M."/>
            <person name="Miettinen O."/>
            <person name="Hibbett D.S."/>
            <person name="Nagy L.G."/>
        </authorList>
    </citation>
    <scope>NUCLEOTIDE SEQUENCE [LARGE SCALE GENOMIC DNA]</scope>
    <source>
        <strain evidence="8 9">CBS 309.79</strain>
    </source>
</reference>
<dbReference type="OrthoDB" id="2747330at2759"/>
<proteinExistence type="inferred from homology"/>
<evidence type="ECO:0000313" key="8">
    <source>
        <dbReference type="EMBL" id="TFL06017.1"/>
    </source>
</evidence>
<dbReference type="InterPro" id="IPR001461">
    <property type="entry name" value="Aspartic_peptidase_A1"/>
</dbReference>
<feature type="domain" description="Peptidase A1" evidence="7">
    <location>
        <begin position="69"/>
        <end position="393"/>
    </location>
</feature>
<keyword evidence="3" id="KW-0378">Hydrolase</keyword>
<keyword evidence="2 3" id="KW-0064">Aspartyl protease</keyword>
<protein>
    <submittedName>
        <fullName evidence="8">Aspartic peptidase domain-containing protein</fullName>
    </submittedName>
</protein>
<keyword evidence="6" id="KW-0732">Signal</keyword>
<gene>
    <name evidence="8" type="ORF">BDV98DRAFT_542374</name>
</gene>
<keyword evidence="5" id="KW-0472">Membrane</keyword>
<organism evidence="8 9">
    <name type="scientific">Pterulicium gracile</name>
    <dbReference type="NCBI Taxonomy" id="1884261"/>
    <lineage>
        <taxon>Eukaryota</taxon>
        <taxon>Fungi</taxon>
        <taxon>Dikarya</taxon>
        <taxon>Basidiomycota</taxon>
        <taxon>Agaricomycotina</taxon>
        <taxon>Agaricomycetes</taxon>
        <taxon>Agaricomycetidae</taxon>
        <taxon>Agaricales</taxon>
        <taxon>Pleurotineae</taxon>
        <taxon>Pterulaceae</taxon>
        <taxon>Pterulicium</taxon>
    </lineage>
</organism>
<evidence type="ECO:0000313" key="9">
    <source>
        <dbReference type="Proteomes" id="UP000305067"/>
    </source>
</evidence>
<keyword evidence="5" id="KW-0812">Transmembrane</keyword>
<dbReference type="PROSITE" id="PS51767">
    <property type="entry name" value="PEPTIDASE_A1"/>
    <property type="match status" value="1"/>
</dbReference>
<accession>A0A5C3QXF2</accession>
<dbReference type="InterPro" id="IPR021109">
    <property type="entry name" value="Peptidase_aspartic_dom_sf"/>
</dbReference>
<dbReference type="PANTHER" id="PTHR47966:SF51">
    <property type="entry name" value="BETA-SITE APP-CLEAVING ENZYME, ISOFORM A-RELATED"/>
    <property type="match status" value="1"/>
</dbReference>
<dbReference type="InterPro" id="IPR001969">
    <property type="entry name" value="Aspartic_peptidase_AS"/>
</dbReference>
<comment type="similarity">
    <text evidence="1 3">Belongs to the peptidase A1 family.</text>
</comment>
<dbReference type="AlphaFoldDB" id="A0A5C3QXF2"/>
<dbReference type="Pfam" id="PF00026">
    <property type="entry name" value="Asp"/>
    <property type="match status" value="1"/>
</dbReference>
<evidence type="ECO:0000256" key="6">
    <source>
        <dbReference type="SAM" id="SignalP"/>
    </source>
</evidence>
<sequence length="570" mass="61807">MKYPILLATHLSLLLSAAALRIPVKRTSSTSVSRIRKAQPGHVNSKLNARAPGDGSNTLDLDTVHDLIYMADITIAGEAYPMQLDTGSSDLWLQHVHVNDDMEISDITYNLTYGIGWAYGHIAYAPMTFAGISVQDQAFLNVSQSMNPALSYGAEGILGLGFTSLSTIDALVNRTKSDRGRSLLYTMFEDNKSQPNFIAFALQRSTHEEDDVDGSFSIGEYEPEYAAVADQPAIPTFPEHAPKRWNVLLDALMIGDSVIFPNTTVADAPSNMAVILLDSGTSYSYVPTWVGDLIYGGIEGAKFDRTMGQWMVPCDAEIDMAFQIGGQIFPLHPLDVAPHSLYNREVCAGSFIPQEISVGAGQFDWLIGDNFLRSTYSLYDFGDFDSDGKMGDPYVKLLSLTDPNEASAEFVAVRGGTARTDIVYNVAQVTANAAGSTSIGTDLASTLNSIGKYLPVMLAITALNALALLAGVIALIVYMVRKRRDSSAPSNASSARLPRGRMTPMPLSRNPSVREPTPAGERHSYERNHPDAYNPVSMALTEDTIFVPPSPAYRKSFGGKSVDRPQSMAI</sequence>
<evidence type="ECO:0000259" key="7">
    <source>
        <dbReference type="PROSITE" id="PS51767"/>
    </source>
</evidence>
<keyword evidence="5" id="KW-1133">Transmembrane helix</keyword>
<dbReference type="SUPFAM" id="SSF50630">
    <property type="entry name" value="Acid proteases"/>
    <property type="match status" value="1"/>
</dbReference>
<feature type="signal peptide" evidence="6">
    <location>
        <begin position="1"/>
        <end position="19"/>
    </location>
</feature>
<dbReference type="Gene3D" id="2.40.70.10">
    <property type="entry name" value="Acid Proteases"/>
    <property type="match status" value="2"/>
</dbReference>
<evidence type="ECO:0000256" key="5">
    <source>
        <dbReference type="SAM" id="Phobius"/>
    </source>
</evidence>
<evidence type="ECO:0000256" key="3">
    <source>
        <dbReference type="RuleBase" id="RU000454"/>
    </source>
</evidence>
<feature type="chain" id="PRO_5022972572" evidence="6">
    <location>
        <begin position="20"/>
        <end position="570"/>
    </location>
</feature>
<evidence type="ECO:0000256" key="2">
    <source>
        <dbReference type="ARBA" id="ARBA00022750"/>
    </source>
</evidence>
<feature type="compositionally biased region" description="Basic and acidic residues" evidence="4">
    <location>
        <begin position="520"/>
        <end position="530"/>
    </location>
</feature>
<dbReference type="GO" id="GO:0004190">
    <property type="term" value="F:aspartic-type endopeptidase activity"/>
    <property type="evidence" value="ECO:0007669"/>
    <property type="project" value="UniProtKB-KW"/>
</dbReference>
<dbReference type="PANTHER" id="PTHR47966">
    <property type="entry name" value="BETA-SITE APP-CLEAVING ENZYME, ISOFORM A-RELATED"/>
    <property type="match status" value="1"/>
</dbReference>
<name>A0A5C3QXF2_9AGAR</name>
<feature type="region of interest" description="Disordered" evidence="4">
    <location>
        <begin position="487"/>
        <end position="532"/>
    </location>
</feature>
<dbReference type="STRING" id="1884261.A0A5C3QXF2"/>
<evidence type="ECO:0000256" key="1">
    <source>
        <dbReference type="ARBA" id="ARBA00007447"/>
    </source>
</evidence>
<dbReference type="InterPro" id="IPR033121">
    <property type="entry name" value="PEPTIDASE_A1"/>
</dbReference>
<dbReference type="Proteomes" id="UP000305067">
    <property type="component" value="Unassembled WGS sequence"/>
</dbReference>
<keyword evidence="9" id="KW-1185">Reference proteome</keyword>
<evidence type="ECO:0000256" key="4">
    <source>
        <dbReference type="SAM" id="MobiDB-lite"/>
    </source>
</evidence>
<feature type="transmembrane region" description="Helical" evidence="5">
    <location>
        <begin position="453"/>
        <end position="480"/>
    </location>
</feature>
<dbReference type="GO" id="GO:0006508">
    <property type="term" value="P:proteolysis"/>
    <property type="evidence" value="ECO:0007669"/>
    <property type="project" value="UniProtKB-KW"/>
</dbReference>
<dbReference type="EMBL" id="ML178816">
    <property type="protein sequence ID" value="TFL06017.1"/>
    <property type="molecule type" value="Genomic_DNA"/>
</dbReference>
<dbReference type="CDD" id="cd05471">
    <property type="entry name" value="pepsin_like"/>
    <property type="match status" value="1"/>
</dbReference>
<dbReference type="PRINTS" id="PR00792">
    <property type="entry name" value="PEPSIN"/>
</dbReference>
<keyword evidence="3" id="KW-0645">Protease</keyword>